<feature type="compositionally biased region" description="Polar residues" evidence="2">
    <location>
        <begin position="693"/>
        <end position="715"/>
    </location>
</feature>
<feature type="region of interest" description="Disordered" evidence="2">
    <location>
        <begin position="1283"/>
        <end position="1304"/>
    </location>
</feature>
<evidence type="ECO:0000313" key="4">
    <source>
        <dbReference type="Proteomes" id="UP001189429"/>
    </source>
</evidence>
<dbReference type="EMBL" id="CAUYUJ010018086">
    <property type="protein sequence ID" value="CAK0880548.1"/>
    <property type="molecule type" value="Genomic_DNA"/>
</dbReference>
<keyword evidence="1" id="KW-0040">ANK repeat</keyword>
<dbReference type="PANTHER" id="PTHR24118">
    <property type="entry name" value="POTE ANKYRIN DOMAIN"/>
    <property type="match status" value="1"/>
</dbReference>
<feature type="non-terminal residue" evidence="3">
    <location>
        <position position="1"/>
    </location>
</feature>
<feature type="compositionally biased region" description="Basic and acidic residues" evidence="2">
    <location>
        <begin position="640"/>
        <end position="651"/>
    </location>
</feature>
<feature type="compositionally biased region" description="Low complexity" evidence="2">
    <location>
        <begin position="1210"/>
        <end position="1224"/>
    </location>
</feature>
<reference evidence="3" key="1">
    <citation type="submission" date="2023-10" db="EMBL/GenBank/DDBJ databases">
        <authorList>
            <person name="Chen Y."/>
            <person name="Shah S."/>
            <person name="Dougan E. K."/>
            <person name="Thang M."/>
            <person name="Chan C."/>
        </authorList>
    </citation>
    <scope>NUCLEOTIDE SEQUENCE [LARGE SCALE GENOMIC DNA]</scope>
</reference>
<feature type="compositionally biased region" description="Low complexity" evidence="2">
    <location>
        <begin position="1243"/>
        <end position="1256"/>
    </location>
</feature>
<protein>
    <recommendedName>
        <fullName evidence="5">ANK_REP_REGION domain-containing protein</fullName>
    </recommendedName>
</protein>
<dbReference type="PROSITE" id="PS50297">
    <property type="entry name" value="ANK_REP_REGION"/>
    <property type="match status" value="1"/>
</dbReference>
<sequence>PAGTAHSPPQAGAPGELRDEVGGRWAVVPNEYVRLEGYQWARGRTAWGGGTVYSVARFGSLGQGVLVPSFCRLAAPPARLVVDGPSRCADARHRCPEAWLLQGLRELRDGTRASRRGMLPEELYKVASALPGISVSMPCALLQAKDAPSVANFGRRATRRNPLYVDAVELGAKVRLSIAPAIQLPSRGLGEVNTELESRGLGVRLFQLAGGGFLCVAQEGGPQMNSVELDGATLEDACHYITAEWASELEEHAATWTQLSVRICDASSLEEHLGPAPGRGVFRPLHSAGPAAVLLEAQACVFCGARPVVGLEVPEEAEEAAGRSAQGLAVCETCSAFVPKSAAFAQKKVLAEFISKPADKIVGTANEGLDRALLLRKAPEAPRMSETDGWQAQATAAVPGLVVVAACALLRLARPRNWDSACTERLRSRVQEEVGQAVGCGRLEVSIPSADPDASGGAIICSCVFVHPVIALGPNERFPLEGTQDDTRFDAPAKYLGLLAAHLASGGAKWQPVPLGSRDAAAPGVTKTVMEPPVLRAADGERAVLPCGLLACQPPPRELRGPGGGRGGPLGSPRGVLLDGGALDALIEKGKLSLEKQGLVAEAPSLSKALASPAALPRSARRRRQSAPAGLPAQGGLGLLRRDPGSGHDPEGGAVDSPPLAVDDAPPVTARKSLPMPRRAIADFSRLGDTVPEDSSSPLRLRPTENSPWSFSPASSRADATRSTGSRALPGEQRLGRGVQRGIDARTALQCFQPTQDQLRTRLCQMAGTGEAERCKLLLVRWSDSRGEGGGAVAWEAVLSRVAGSFRGQSALDIAIAYFRADTAQALLQCVPADGTDPRIAELLDSPSPVTRRLPLNGAMLNLGEKAAQVAGMLVQRRADVNSMKGLEPPMALAVRLGRADLVTTLLGFRGDANLRLHDGATLLHWAVAGNWPGVLQALLDDPGCDVDAADSRGRTALVPAIRGAPKSGAVLDALLRARADVNARDLSGARPVLQLAAIQDAATCAKVLQAGADRDAEDPADGSRLVHLAAEASNAVLLRQLLAERADIHAPHPKDGRSLLHLAVGRQMAQSVRELLALQASVDAASRIGDTPLRAAVQARAAARGAGDAELELVGVLLAARANPNAPNAAGCAPIHAAAAAGDEPATRLLLEHGADARLADARLWRPLHFGAAAGAPAGVIGRLVEEGADPGDRTNLGCLPGHLAEAAAGAGAEGHPPRRAAALAGPWSARGPRRVQQRQTAYWPAPAATGAEAASRPRDGPSARGPVESLPALAAAVWAPAAPEAPPTPRRGAGAAQGPRCSAAVARSAAQASAASKRRAALAAALLTP</sequence>
<evidence type="ECO:0008006" key="5">
    <source>
        <dbReference type="Google" id="ProtNLM"/>
    </source>
</evidence>
<evidence type="ECO:0000256" key="2">
    <source>
        <dbReference type="SAM" id="MobiDB-lite"/>
    </source>
</evidence>
<feature type="region of interest" description="Disordered" evidence="2">
    <location>
        <begin position="609"/>
        <end position="732"/>
    </location>
</feature>
<evidence type="ECO:0000256" key="1">
    <source>
        <dbReference type="PROSITE-ProRule" id="PRU00023"/>
    </source>
</evidence>
<feature type="region of interest" description="Disordered" evidence="2">
    <location>
        <begin position="1210"/>
        <end position="1269"/>
    </location>
</feature>
<dbReference type="PROSITE" id="PS50088">
    <property type="entry name" value="ANK_REPEAT"/>
    <property type="match status" value="3"/>
</dbReference>
<name>A0ABN9W3A3_9DINO</name>
<dbReference type="InterPro" id="IPR002110">
    <property type="entry name" value="Ankyrin_rpt"/>
</dbReference>
<feature type="repeat" description="ANK" evidence="1">
    <location>
        <begin position="953"/>
        <end position="987"/>
    </location>
</feature>
<accession>A0ABN9W3A3</accession>
<dbReference type="Gene3D" id="1.25.40.20">
    <property type="entry name" value="Ankyrin repeat-containing domain"/>
    <property type="match status" value="3"/>
</dbReference>
<feature type="compositionally biased region" description="Low complexity" evidence="2">
    <location>
        <begin position="609"/>
        <end position="618"/>
    </location>
</feature>
<evidence type="ECO:0000313" key="3">
    <source>
        <dbReference type="EMBL" id="CAK0880548.1"/>
    </source>
</evidence>
<dbReference type="InterPro" id="IPR036770">
    <property type="entry name" value="Ankyrin_rpt-contain_sf"/>
</dbReference>
<proteinExistence type="predicted"/>
<comment type="caution">
    <text evidence="3">The sequence shown here is derived from an EMBL/GenBank/DDBJ whole genome shotgun (WGS) entry which is preliminary data.</text>
</comment>
<dbReference type="Pfam" id="PF12796">
    <property type="entry name" value="Ank_2"/>
    <property type="match status" value="2"/>
</dbReference>
<feature type="compositionally biased region" description="Low complexity" evidence="2">
    <location>
        <begin position="1292"/>
        <end position="1304"/>
    </location>
</feature>
<gene>
    <name evidence="3" type="ORF">PCOR1329_LOCUS63651</name>
</gene>
<feature type="repeat" description="ANK" evidence="1">
    <location>
        <begin position="1131"/>
        <end position="1163"/>
    </location>
</feature>
<dbReference type="SUPFAM" id="SSF48403">
    <property type="entry name" value="Ankyrin repeat"/>
    <property type="match status" value="1"/>
</dbReference>
<dbReference type="Proteomes" id="UP001189429">
    <property type="component" value="Unassembled WGS sequence"/>
</dbReference>
<keyword evidence="4" id="KW-1185">Reference proteome</keyword>
<dbReference type="PANTHER" id="PTHR24118:SF99">
    <property type="entry name" value="POTE ANKYRIN DOMAIN FAMILY MEMBER 3C-RELATED"/>
    <property type="match status" value="1"/>
</dbReference>
<dbReference type="SMART" id="SM00248">
    <property type="entry name" value="ANK"/>
    <property type="match status" value="9"/>
</dbReference>
<feature type="region of interest" description="Disordered" evidence="2">
    <location>
        <begin position="1312"/>
        <end position="1331"/>
    </location>
</feature>
<organism evidence="3 4">
    <name type="scientific">Prorocentrum cordatum</name>
    <dbReference type="NCBI Taxonomy" id="2364126"/>
    <lineage>
        <taxon>Eukaryota</taxon>
        <taxon>Sar</taxon>
        <taxon>Alveolata</taxon>
        <taxon>Dinophyceae</taxon>
        <taxon>Prorocentrales</taxon>
        <taxon>Prorocentraceae</taxon>
        <taxon>Prorocentrum</taxon>
    </lineage>
</organism>
<feature type="repeat" description="ANK" evidence="1">
    <location>
        <begin position="1056"/>
        <end position="1088"/>
    </location>
</feature>